<dbReference type="Proteomes" id="UP000193411">
    <property type="component" value="Unassembled WGS sequence"/>
</dbReference>
<gene>
    <name evidence="1" type="ORF">BCR44DRAFT_1425629</name>
</gene>
<sequence>MQSIVAHPLKPAHKCNSPSTNKHLPLPLPSNMTLCIHLGIIHTSVDSILCSSWVVLC</sequence>
<keyword evidence="2" id="KW-1185">Reference proteome</keyword>
<evidence type="ECO:0000313" key="2">
    <source>
        <dbReference type="Proteomes" id="UP000193411"/>
    </source>
</evidence>
<dbReference type="AlphaFoldDB" id="A0A1Y2HYY1"/>
<comment type="caution">
    <text evidence="1">The sequence shown here is derived from an EMBL/GenBank/DDBJ whole genome shotgun (WGS) entry which is preliminary data.</text>
</comment>
<reference evidence="1 2" key="1">
    <citation type="submission" date="2016-07" db="EMBL/GenBank/DDBJ databases">
        <title>Pervasive Adenine N6-methylation of Active Genes in Fungi.</title>
        <authorList>
            <consortium name="DOE Joint Genome Institute"/>
            <person name="Mondo S.J."/>
            <person name="Dannebaum R.O."/>
            <person name="Kuo R.C."/>
            <person name="Labutti K."/>
            <person name="Haridas S."/>
            <person name="Kuo A."/>
            <person name="Salamov A."/>
            <person name="Ahrendt S.R."/>
            <person name="Lipzen A."/>
            <person name="Sullivan W."/>
            <person name="Andreopoulos W.B."/>
            <person name="Clum A."/>
            <person name="Lindquist E."/>
            <person name="Daum C."/>
            <person name="Ramamoorthy G.K."/>
            <person name="Gryganskyi A."/>
            <person name="Culley D."/>
            <person name="Magnuson J.K."/>
            <person name="James T.Y."/>
            <person name="O'Malley M.A."/>
            <person name="Stajich J.E."/>
            <person name="Spatafora J.W."/>
            <person name="Visel A."/>
            <person name="Grigoriev I.V."/>
        </authorList>
    </citation>
    <scope>NUCLEOTIDE SEQUENCE [LARGE SCALE GENOMIC DNA]</scope>
    <source>
        <strain evidence="1 2">PL171</strain>
    </source>
</reference>
<name>A0A1Y2HYY1_9FUNG</name>
<evidence type="ECO:0000313" key="1">
    <source>
        <dbReference type="EMBL" id="ORZ39780.1"/>
    </source>
</evidence>
<organism evidence="1 2">
    <name type="scientific">Catenaria anguillulae PL171</name>
    <dbReference type="NCBI Taxonomy" id="765915"/>
    <lineage>
        <taxon>Eukaryota</taxon>
        <taxon>Fungi</taxon>
        <taxon>Fungi incertae sedis</taxon>
        <taxon>Blastocladiomycota</taxon>
        <taxon>Blastocladiomycetes</taxon>
        <taxon>Blastocladiales</taxon>
        <taxon>Catenariaceae</taxon>
        <taxon>Catenaria</taxon>
    </lineage>
</organism>
<proteinExistence type="predicted"/>
<protein>
    <submittedName>
        <fullName evidence="1">Uncharacterized protein</fullName>
    </submittedName>
</protein>
<accession>A0A1Y2HYY1</accession>
<dbReference type="EMBL" id="MCFL01000004">
    <property type="protein sequence ID" value="ORZ39780.1"/>
    <property type="molecule type" value="Genomic_DNA"/>
</dbReference>